<dbReference type="Proteomes" id="UP000318050">
    <property type="component" value="Unassembled WGS sequence"/>
</dbReference>
<name>A0A560IX02_9PROT</name>
<proteinExistence type="predicted"/>
<protein>
    <submittedName>
        <fullName evidence="2">Uncharacterized protein</fullName>
    </submittedName>
</protein>
<comment type="caution">
    <text evidence="2">The sequence shown here is derived from an EMBL/GenBank/DDBJ whole genome shotgun (WGS) entry which is preliminary data.</text>
</comment>
<evidence type="ECO:0000313" key="3">
    <source>
        <dbReference type="Proteomes" id="UP000318050"/>
    </source>
</evidence>
<dbReference type="EMBL" id="VITT01000004">
    <property type="protein sequence ID" value="TWB63337.1"/>
    <property type="molecule type" value="Genomic_DNA"/>
</dbReference>
<gene>
    <name evidence="2" type="ORF">FBZ92_10491</name>
</gene>
<sequence length="39" mass="4139">MKRSKDIGHMARNGGIPTPSPYVRPGELISGELTGSATR</sequence>
<dbReference type="AlphaFoldDB" id="A0A560IX02"/>
<accession>A0A560IX02</accession>
<organism evidence="2 3">
    <name type="scientific">Nitrospirillum amazonense</name>
    <dbReference type="NCBI Taxonomy" id="28077"/>
    <lineage>
        <taxon>Bacteria</taxon>
        <taxon>Pseudomonadati</taxon>
        <taxon>Pseudomonadota</taxon>
        <taxon>Alphaproteobacteria</taxon>
        <taxon>Rhodospirillales</taxon>
        <taxon>Azospirillaceae</taxon>
        <taxon>Nitrospirillum</taxon>
    </lineage>
</organism>
<reference evidence="2 3" key="1">
    <citation type="submission" date="2019-06" db="EMBL/GenBank/DDBJ databases">
        <title>Genomic Encyclopedia of Type Strains, Phase IV (KMG-V): Genome sequencing to study the core and pangenomes of soil and plant-associated prokaryotes.</title>
        <authorList>
            <person name="Whitman W."/>
        </authorList>
    </citation>
    <scope>NUCLEOTIDE SEQUENCE [LARGE SCALE GENOMIC DNA]</scope>
    <source>
        <strain evidence="2 3">BR 11140</strain>
    </source>
</reference>
<feature type="region of interest" description="Disordered" evidence="1">
    <location>
        <begin position="1"/>
        <end position="39"/>
    </location>
</feature>
<evidence type="ECO:0000313" key="2">
    <source>
        <dbReference type="EMBL" id="TWB63337.1"/>
    </source>
</evidence>
<evidence type="ECO:0000256" key="1">
    <source>
        <dbReference type="SAM" id="MobiDB-lite"/>
    </source>
</evidence>